<protein>
    <recommendedName>
        <fullName evidence="6">CXXC-type domain-containing protein</fullName>
    </recommendedName>
</protein>
<organism evidence="7 8">
    <name type="scientific">Bursaphelenchus okinawaensis</name>
    <dbReference type="NCBI Taxonomy" id="465554"/>
    <lineage>
        <taxon>Eukaryota</taxon>
        <taxon>Metazoa</taxon>
        <taxon>Ecdysozoa</taxon>
        <taxon>Nematoda</taxon>
        <taxon>Chromadorea</taxon>
        <taxon>Rhabditida</taxon>
        <taxon>Tylenchina</taxon>
        <taxon>Tylenchomorpha</taxon>
        <taxon>Aphelenchoidea</taxon>
        <taxon>Aphelenchoididae</taxon>
        <taxon>Bursaphelenchus</taxon>
    </lineage>
</organism>
<dbReference type="InterPro" id="IPR002857">
    <property type="entry name" value="Znf_CXXC"/>
</dbReference>
<dbReference type="Pfam" id="PF02008">
    <property type="entry name" value="zf-CXXC"/>
    <property type="match status" value="1"/>
</dbReference>
<keyword evidence="3" id="KW-0862">Zinc</keyword>
<evidence type="ECO:0000256" key="5">
    <source>
        <dbReference type="SAM" id="MobiDB-lite"/>
    </source>
</evidence>
<dbReference type="AlphaFoldDB" id="A0A811K3K8"/>
<dbReference type="PROSITE" id="PS51058">
    <property type="entry name" value="ZF_CXXC"/>
    <property type="match status" value="2"/>
</dbReference>
<name>A0A811K3K8_9BILA</name>
<dbReference type="Proteomes" id="UP000783686">
    <property type="component" value="Unassembled WGS sequence"/>
</dbReference>
<dbReference type="OrthoDB" id="10072024at2759"/>
<feature type="compositionally biased region" description="Polar residues" evidence="5">
    <location>
        <begin position="1"/>
        <end position="18"/>
    </location>
</feature>
<feature type="region of interest" description="Disordered" evidence="5">
    <location>
        <begin position="53"/>
        <end position="72"/>
    </location>
</feature>
<evidence type="ECO:0000259" key="6">
    <source>
        <dbReference type="PROSITE" id="PS51058"/>
    </source>
</evidence>
<evidence type="ECO:0000256" key="3">
    <source>
        <dbReference type="ARBA" id="ARBA00022833"/>
    </source>
</evidence>
<evidence type="ECO:0000256" key="4">
    <source>
        <dbReference type="PROSITE-ProRule" id="PRU00509"/>
    </source>
</evidence>
<accession>A0A811K3K8</accession>
<feature type="region of interest" description="Disordered" evidence="5">
    <location>
        <begin position="1"/>
        <end position="44"/>
    </location>
</feature>
<dbReference type="EMBL" id="CAJFCW020000002">
    <property type="protein sequence ID" value="CAG9091518.1"/>
    <property type="molecule type" value="Genomic_DNA"/>
</dbReference>
<comment type="caution">
    <text evidence="7">The sequence shown here is derived from an EMBL/GenBank/DDBJ whole genome shotgun (WGS) entry which is preliminary data.</text>
</comment>
<keyword evidence="1" id="KW-0479">Metal-binding</keyword>
<feature type="domain" description="CXXC-type" evidence="6">
    <location>
        <begin position="131"/>
        <end position="177"/>
    </location>
</feature>
<proteinExistence type="predicted"/>
<gene>
    <name evidence="7" type="ORF">BOKJ2_LOCUS3233</name>
</gene>
<sequence>MLGSPSQRSSVANGSSAFFHNGYPPHNPNQPSYSPMNGSYMHPYGMPTNRNVARVQSSSTPSSSPSTPVTMGGNRSQRCGSCNGCTSKQCGKCTYCLDSPLFGGPGVKKQSCIERRCHRVMENKLQREAATLKVRRGCGHCPECQAADCDVCLPCQDRKFFDSRYLPGASCLRKRCGDTIYIDSKNKGTKRPSSNSSEEQDMKRPMHQPVFVPNPQPAYYQHPPQVVFTTQNGHPLPHQYQQYQIKSEIRNENVPVSSIASQPPNGTPIQMQLGQNSPSFAPPMGYAMYPPGQMPPPQPFKPPYHYFSLPTPLEPTKVESLDPEKKDVDDEYIAPSYKEKDLIVLQPL</sequence>
<keyword evidence="2 4" id="KW-0863">Zinc-finger</keyword>
<feature type="domain" description="CXXC-type" evidence="6">
    <location>
        <begin position="72"/>
        <end position="118"/>
    </location>
</feature>
<evidence type="ECO:0000256" key="1">
    <source>
        <dbReference type="ARBA" id="ARBA00022723"/>
    </source>
</evidence>
<evidence type="ECO:0000313" key="7">
    <source>
        <dbReference type="EMBL" id="CAD5210516.1"/>
    </source>
</evidence>
<dbReference type="EMBL" id="CAJFDH010000002">
    <property type="protein sequence ID" value="CAD5210516.1"/>
    <property type="molecule type" value="Genomic_DNA"/>
</dbReference>
<evidence type="ECO:0000313" key="8">
    <source>
        <dbReference type="Proteomes" id="UP000614601"/>
    </source>
</evidence>
<feature type="region of interest" description="Disordered" evidence="5">
    <location>
        <begin position="184"/>
        <end position="205"/>
    </location>
</feature>
<feature type="compositionally biased region" description="Low complexity" evidence="5">
    <location>
        <begin position="57"/>
        <end position="68"/>
    </location>
</feature>
<dbReference type="GO" id="GO:0008270">
    <property type="term" value="F:zinc ion binding"/>
    <property type="evidence" value="ECO:0007669"/>
    <property type="project" value="UniProtKB-KW"/>
</dbReference>
<dbReference type="GO" id="GO:0003677">
    <property type="term" value="F:DNA binding"/>
    <property type="evidence" value="ECO:0007669"/>
    <property type="project" value="InterPro"/>
</dbReference>
<keyword evidence="8" id="KW-1185">Reference proteome</keyword>
<evidence type="ECO:0000256" key="2">
    <source>
        <dbReference type="ARBA" id="ARBA00022771"/>
    </source>
</evidence>
<dbReference type="Proteomes" id="UP000614601">
    <property type="component" value="Unassembled WGS sequence"/>
</dbReference>
<reference evidence="7" key="1">
    <citation type="submission" date="2020-09" db="EMBL/GenBank/DDBJ databases">
        <authorList>
            <person name="Kikuchi T."/>
        </authorList>
    </citation>
    <scope>NUCLEOTIDE SEQUENCE</scope>
    <source>
        <strain evidence="7">SH1</strain>
    </source>
</reference>